<dbReference type="RefSeq" id="WP_224460808.1">
    <property type="nucleotide sequence ID" value="NZ_JAIQZE010000004.1"/>
</dbReference>
<dbReference type="Proteomes" id="UP001199314">
    <property type="component" value="Unassembled WGS sequence"/>
</dbReference>
<evidence type="ECO:0000313" key="1">
    <source>
        <dbReference type="EMBL" id="MBZ9778453.1"/>
    </source>
</evidence>
<dbReference type="EMBL" id="JAIQZE010000004">
    <property type="protein sequence ID" value="MBZ9778453.1"/>
    <property type="molecule type" value="Genomic_DNA"/>
</dbReference>
<keyword evidence="2" id="KW-1185">Reference proteome</keyword>
<gene>
    <name evidence="1" type="ORF">LB452_05900</name>
</gene>
<reference evidence="2" key="1">
    <citation type="submission" date="2023-07" db="EMBL/GenBank/DDBJ databases">
        <title>Novel species isolated from saline lakes on Tibetan Plateau.</title>
        <authorList>
            <person name="Lu H."/>
        </authorList>
    </citation>
    <scope>NUCLEOTIDE SEQUENCE [LARGE SCALE GENOMIC DNA]</scope>
    <source>
        <strain evidence="2">CAK8W</strain>
    </source>
</reference>
<proteinExistence type="predicted"/>
<accession>A0ABS7XHL4</accession>
<protein>
    <submittedName>
        <fullName evidence="1">Uncharacterized protein</fullName>
    </submittedName>
</protein>
<name>A0ABS7XHL4_9FLAO</name>
<comment type="caution">
    <text evidence="1">The sequence shown here is derived from an EMBL/GenBank/DDBJ whole genome shotgun (WGS) entry which is preliminary data.</text>
</comment>
<sequence length="96" mass="10953">MELIELVKLGDNEYVVKSIENGDLITISDIDFPEIKKVKFRNPNSKNRDKVFTVIANGNVIDQEKDTVAVYIIQSTNEGAHYLVKVDNFDNVFSYL</sequence>
<evidence type="ECO:0000313" key="2">
    <source>
        <dbReference type="Proteomes" id="UP001199314"/>
    </source>
</evidence>
<organism evidence="1 2">
    <name type="scientific">Psychroflexus longus</name>
    <dbReference type="NCBI Taxonomy" id="2873596"/>
    <lineage>
        <taxon>Bacteria</taxon>
        <taxon>Pseudomonadati</taxon>
        <taxon>Bacteroidota</taxon>
        <taxon>Flavobacteriia</taxon>
        <taxon>Flavobacteriales</taxon>
        <taxon>Flavobacteriaceae</taxon>
        <taxon>Psychroflexus</taxon>
    </lineage>
</organism>